<gene>
    <name evidence="3" type="ORF">CAMP_LOCUS13878</name>
</gene>
<feature type="region of interest" description="Disordered" evidence="1">
    <location>
        <begin position="589"/>
        <end position="625"/>
    </location>
</feature>
<name>A0A9P1N7S8_9PELO</name>
<comment type="caution">
    <text evidence="3">The sequence shown here is derived from an EMBL/GenBank/DDBJ whole genome shotgun (WGS) entry which is preliminary data.</text>
</comment>
<evidence type="ECO:0000313" key="4">
    <source>
        <dbReference type="Proteomes" id="UP001152747"/>
    </source>
</evidence>
<dbReference type="PROSITE" id="PS50076">
    <property type="entry name" value="DNAJ_2"/>
    <property type="match status" value="1"/>
</dbReference>
<accession>A0A9P1N7S8</accession>
<dbReference type="SUPFAM" id="SSF46565">
    <property type="entry name" value="Chaperone J-domain"/>
    <property type="match status" value="1"/>
</dbReference>
<protein>
    <recommendedName>
        <fullName evidence="2">J domain-containing protein</fullName>
    </recommendedName>
</protein>
<dbReference type="OrthoDB" id="1717591at2759"/>
<dbReference type="AlphaFoldDB" id="A0A9P1N7S8"/>
<organism evidence="3 4">
    <name type="scientific">Caenorhabditis angaria</name>
    <dbReference type="NCBI Taxonomy" id="860376"/>
    <lineage>
        <taxon>Eukaryota</taxon>
        <taxon>Metazoa</taxon>
        <taxon>Ecdysozoa</taxon>
        <taxon>Nematoda</taxon>
        <taxon>Chromadorea</taxon>
        <taxon>Rhabditida</taxon>
        <taxon>Rhabditina</taxon>
        <taxon>Rhabditomorpha</taxon>
        <taxon>Rhabditoidea</taxon>
        <taxon>Rhabditidae</taxon>
        <taxon>Peloderinae</taxon>
        <taxon>Caenorhabditis</taxon>
    </lineage>
</organism>
<dbReference type="FunFam" id="1.10.287.110:FF:000002">
    <property type="entry name" value="putative tyrosine-protein phosphatase auxilin isoform X2"/>
    <property type="match status" value="1"/>
</dbReference>
<dbReference type="InterPro" id="IPR036869">
    <property type="entry name" value="J_dom_sf"/>
</dbReference>
<dbReference type="PANTHER" id="PTHR23172:SF19">
    <property type="entry name" value="J DOMAIN-CONTAINING PROTEIN"/>
    <property type="match status" value="1"/>
</dbReference>
<dbReference type="CDD" id="cd06257">
    <property type="entry name" value="DnaJ"/>
    <property type="match status" value="1"/>
</dbReference>
<feature type="region of interest" description="Disordered" evidence="1">
    <location>
        <begin position="389"/>
        <end position="419"/>
    </location>
</feature>
<feature type="compositionally biased region" description="Polar residues" evidence="1">
    <location>
        <begin position="453"/>
        <end position="471"/>
    </location>
</feature>
<dbReference type="GO" id="GO:0030276">
    <property type="term" value="F:clathrin binding"/>
    <property type="evidence" value="ECO:0007669"/>
    <property type="project" value="TreeGrafter"/>
</dbReference>
<feature type="compositionally biased region" description="Polar residues" evidence="1">
    <location>
        <begin position="591"/>
        <end position="615"/>
    </location>
</feature>
<feature type="region of interest" description="Disordered" evidence="1">
    <location>
        <begin position="446"/>
        <end position="483"/>
    </location>
</feature>
<feature type="region of interest" description="Disordered" evidence="1">
    <location>
        <begin position="521"/>
        <end position="577"/>
    </location>
</feature>
<reference evidence="3" key="1">
    <citation type="submission" date="2022-11" db="EMBL/GenBank/DDBJ databases">
        <authorList>
            <person name="Kikuchi T."/>
        </authorList>
    </citation>
    <scope>NUCLEOTIDE SEQUENCE</scope>
    <source>
        <strain evidence="3">PS1010</strain>
    </source>
</reference>
<evidence type="ECO:0000313" key="3">
    <source>
        <dbReference type="EMBL" id="CAI5451241.1"/>
    </source>
</evidence>
<keyword evidence="4" id="KW-1185">Reference proteome</keyword>
<dbReference type="GO" id="GO:0005737">
    <property type="term" value="C:cytoplasm"/>
    <property type="evidence" value="ECO:0007669"/>
    <property type="project" value="TreeGrafter"/>
</dbReference>
<evidence type="ECO:0000259" key="2">
    <source>
        <dbReference type="PROSITE" id="PS50076"/>
    </source>
</evidence>
<evidence type="ECO:0000256" key="1">
    <source>
        <dbReference type="SAM" id="MobiDB-lite"/>
    </source>
</evidence>
<dbReference type="EMBL" id="CANHGI010000005">
    <property type="protein sequence ID" value="CAI5451241.1"/>
    <property type="molecule type" value="Genomic_DNA"/>
</dbReference>
<dbReference type="Proteomes" id="UP001152747">
    <property type="component" value="Unassembled WGS sequence"/>
</dbReference>
<dbReference type="GO" id="GO:0031982">
    <property type="term" value="C:vesicle"/>
    <property type="evidence" value="ECO:0007669"/>
    <property type="project" value="TreeGrafter"/>
</dbReference>
<proteinExistence type="predicted"/>
<sequence length="765" mass="83573">MVFEDDPPSQHLRPNSFEKWGQQATTSAFGIMESLRGQGSSFAKNLKSFGKNLLKESNSASSPSTPAEHRDDDIRLTWLTNRIVLADTLHTSKEGLLSAERAVVREMIDCQPYVVVNVHAEPLKLDGYAKSIHIPLGVSAKGGVPSQPTIQALTPILNEYCLLTNDAAIVFFGADENVVIAAAFCLIASKSVQKVSDFLSDSIQSRYTRLPTTYKLFIEQTISVVKSLINGETPSVGIVLNALIIEPGNVVIDGELYASIQQGVNHLKIVEFSANECRNRNGQLVVKFQNFEILDDVVISIGQKTNAKSPLFTARFNTQLLESEDSDIVLTGDIMDVSRLVAQPVQDLRMIVNFATRRAPTLTNMQFDRYKLLCVRNEKELEGYQRSYGYVSGSDEESPILRSKPKPQKKTNGDQESSSFFDTLQFEDSAPQRTENLLNTEENNVDLLGGFQSGTNISSPSTADLLSTTPKETPILSAPTPLASEYEPAIDDLLGLGGSKSSESNQSTLVDFDFGAPIKPTNSSSNLSSSPIPPASNQPSSNFDLLGSFSPLKPTSTATPPNSMASSAANSKPVSTVNSQSDFEAFLSNYPEKQQPTRSVPPSANKQKTIPQTQPAFKPAFGEAPSTGPKVSFDAFSDLLGKEGFKPTAREAQKKSIGALLNAEQAKNLTPEEVKIRDWTQGKERNIRALLGSLHNVLWEGADRWNQPSMADLLSPDQIKKQYRKACLVVHPDKLTGSPNLTLAKLIFTELNDAYSKYQNDPNIS</sequence>
<dbReference type="PANTHER" id="PTHR23172">
    <property type="entry name" value="AUXILIN/CYCLIN G-ASSOCIATED KINASE-RELATED"/>
    <property type="match status" value="1"/>
</dbReference>
<dbReference type="InterPro" id="IPR001623">
    <property type="entry name" value="DnaJ_domain"/>
</dbReference>
<dbReference type="SMART" id="SM00271">
    <property type="entry name" value="DnaJ"/>
    <property type="match status" value="1"/>
</dbReference>
<feature type="compositionally biased region" description="Low complexity" evidence="1">
    <location>
        <begin position="554"/>
        <end position="571"/>
    </location>
</feature>
<dbReference type="GO" id="GO:0072583">
    <property type="term" value="P:clathrin-dependent endocytosis"/>
    <property type="evidence" value="ECO:0007669"/>
    <property type="project" value="TreeGrafter"/>
</dbReference>
<feature type="domain" description="J" evidence="2">
    <location>
        <begin position="703"/>
        <end position="763"/>
    </location>
</feature>
<dbReference type="GO" id="GO:0072318">
    <property type="term" value="P:clathrin coat disassembly"/>
    <property type="evidence" value="ECO:0007669"/>
    <property type="project" value="TreeGrafter"/>
</dbReference>
<dbReference type="Gene3D" id="1.10.287.110">
    <property type="entry name" value="DnaJ domain"/>
    <property type="match status" value="1"/>
</dbReference>